<protein>
    <submittedName>
        <fullName evidence="7">Cytochrome C oxidase subunit IV family protein</fullName>
    </submittedName>
</protein>
<dbReference type="RefSeq" id="WP_269893467.1">
    <property type="nucleotide sequence ID" value="NZ_JAPZPY010000002.1"/>
</dbReference>
<evidence type="ECO:0000313" key="7">
    <source>
        <dbReference type="EMBL" id="MCZ8378707.1"/>
    </source>
</evidence>
<keyword evidence="3 6" id="KW-0812">Transmembrane</keyword>
<evidence type="ECO:0000256" key="1">
    <source>
        <dbReference type="ARBA" id="ARBA00004651"/>
    </source>
</evidence>
<keyword evidence="2" id="KW-1003">Cell membrane</keyword>
<keyword evidence="8" id="KW-1185">Reference proteome</keyword>
<feature type="transmembrane region" description="Helical" evidence="6">
    <location>
        <begin position="49"/>
        <end position="67"/>
    </location>
</feature>
<reference evidence="7" key="1">
    <citation type="submission" date="2022-12" db="EMBL/GenBank/DDBJ databases">
        <authorList>
            <person name="Deng Y."/>
            <person name="Zhang Y.-Q."/>
        </authorList>
    </citation>
    <scope>NUCLEOTIDE SEQUENCE</scope>
    <source>
        <strain evidence="7">CPCC 205372</strain>
    </source>
</reference>
<gene>
    <name evidence="7" type="ORF">O6P37_07550</name>
</gene>
<comment type="caution">
    <text evidence="7">The sequence shown here is derived from an EMBL/GenBank/DDBJ whole genome shotgun (WGS) entry which is preliminary data.</text>
</comment>
<accession>A0ABT4PQ68</accession>
<dbReference type="EMBL" id="JAPZPY010000002">
    <property type="protein sequence ID" value="MCZ8378707.1"/>
    <property type="molecule type" value="Genomic_DNA"/>
</dbReference>
<evidence type="ECO:0000313" key="8">
    <source>
        <dbReference type="Proteomes" id="UP001142153"/>
    </source>
</evidence>
<organism evidence="7 8">
    <name type="scientific">Mycobacterium hippophais</name>
    <dbReference type="NCBI Taxonomy" id="3016340"/>
    <lineage>
        <taxon>Bacteria</taxon>
        <taxon>Bacillati</taxon>
        <taxon>Actinomycetota</taxon>
        <taxon>Actinomycetes</taxon>
        <taxon>Mycobacteriales</taxon>
        <taxon>Mycobacteriaceae</taxon>
        <taxon>Mycobacterium</taxon>
    </lineage>
</organism>
<evidence type="ECO:0000256" key="5">
    <source>
        <dbReference type="ARBA" id="ARBA00023136"/>
    </source>
</evidence>
<comment type="subcellular location">
    <subcellularLocation>
        <location evidence="1">Cell membrane</location>
        <topology evidence="1">Multi-pass membrane protein</topology>
    </subcellularLocation>
</comment>
<evidence type="ECO:0000256" key="6">
    <source>
        <dbReference type="SAM" id="Phobius"/>
    </source>
</evidence>
<feature type="transmembrane region" description="Helical" evidence="6">
    <location>
        <begin position="18"/>
        <end position="37"/>
    </location>
</feature>
<dbReference type="Pfam" id="PF03626">
    <property type="entry name" value="COX4_pro"/>
    <property type="match status" value="1"/>
</dbReference>
<evidence type="ECO:0000256" key="4">
    <source>
        <dbReference type="ARBA" id="ARBA00022989"/>
    </source>
</evidence>
<name>A0ABT4PQ68_9MYCO</name>
<feature type="transmembrane region" description="Helical" evidence="6">
    <location>
        <begin position="79"/>
        <end position="100"/>
    </location>
</feature>
<sequence>MTIDASPAAASRASADRAVTVAWIVLSAITVASWWLAPAHGDHDAVASIPFTLAVIALGFIKGRLIIRYFMEVRDGPRWLRWATDAWLVALWAAVLAIYLY</sequence>
<dbReference type="Proteomes" id="UP001142153">
    <property type="component" value="Unassembled WGS sequence"/>
</dbReference>
<evidence type="ECO:0000256" key="3">
    <source>
        <dbReference type="ARBA" id="ARBA00022692"/>
    </source>
</evidence>
<keyword evidence="5 6" id="KW-0472">Membrane</keyword>
<dbReference type="InterPro" id="IPR005171">
    <property type="entry name" value="Cyt_c_oxidase_su4_prok"/>
</dbReference>
<evidence type="ECO:0000256" key="2">
    <source>
        <dbReference type="ARBA" id="ARBA00022475"/>
    </source>
</evidence>
<proteinExistence type="predicted"/>
<keyword evidence="4 6" id="KW-1133">Transmembrane helix</keyword>